<accession>A0ABR4GSV0</accession>
<gene>
    <name evidence="1" type="ORF">BJX63DRAFT_438315</name>
</gene>
<organism evidence="1 2">
    <name type="scientific">Aspergillus granulosus</name>
    <dbReference type="NCBI Taxonomy" id="176169"/>
    <lineage>
        <taxon>Eukaryota</taxon>
        <taxon>Fungi</taxon>
        <taxon>Dikarya</taxon>
        <taxon>Ascomycota</taxon>
        <taxon>Pezizomycotina</taxon>
        <taxon>Eurotiomycetes</taxon>
        <taxon>Eurotiomycetidae</taxon>
        <taxon>Eurotiales</taxon>
        <taxon>Aspergillaceae</taxon>
        <taxon>Aspergillus</taxon>
        <taxon>Aspergillus subgen. Nidulantes</taxon>
    </lineage>
</organism>
<evidence type="ECO:0000313" key="1">
    <source>
        <dbReference type="EMBL" id="KAL2801961.1"/>
    </source>
</evidence>
<dbReference type="Proteomes" id="UP001610334">
    <property type="component" value="Unassembled WGS sequence"/>
</dbReference>
<sequence length="355" mass="40151">MAYNSSSDDRARSLCTGLLEYHSQLVLIAQSSSSSVSRSTSPIHVQRFLPTPPPSPVSDDGPLIYWIEPAKPPRKFLELSAQLALECFHTQYLRYEVLPKAAIADYTRNLAKNELSYDELLILSIFTWHVNASIPVLLLRGINPPADSATALSELERKQLSESFSLSMIDANCTTFSEKYNATMGVELREDDFRWEVVTLIESLGYSFITFTIVSGALQPNFSLPSSLRFLARPALESFYEEVESNNNRHCLPEFIKLLTAELADKTLLTLFLLTLNVNPPAFRHGYLTGESIRLSQYERSLLAKSLWEPKLDQTLDQILARFSKLNLAKQELEPTVKLLPKNLVTIFENWIEEA</sequence>
<evidence type="ECO:0008006" key="3">
    <source>
        <dbReference type="Google" id="ProtNLM"/>
    </source>
</evidence>
<name>A0ABR4GSV0_9EURO</name>
<comment type="caution">
    <text evidence="1">The sequence shown here is derived from an EMBL/GenBank/DDBJ whole genome shotgun (WGS) entry which is preliminary data.</text>
</comment>
<proteinExistence type="predicted"/>
<evidence type="ECO:0000313" key="2">
    <source>
        <dbReference type="Proteomes" id="UP001610334"/>
    </source>
</evidence>
<dbReference type="EMBL" id="JBFXLT010000221">
    <property type="protein sequence ID" value="KAL2801961.1"/>
    <property type="molecule type" value="Genomic_DNA"/>
</dbReference>
<keyword evidence="2" id="KW-1185">Reference proteome</keyword>
<reference evidence="1 2" key="1">
    <citation type="submission" date="2024-07" db="EMBL/GenBank/DDBJ databases">
        <title>Section-level genome sequencing and comparative genomics of Aspergillus sections Usti and Cavernicolus.</title>
        <authorList>
            <consortium name="Lawrence Berkeley National Laboratory"/>
            <person name="Nybo J.L."/>
            <person name="Vesth T.C."/>
            <person name="Theobald S."/>
            <person name="Frisvad J.C."/>
            <person name="Larsen T.O."/>
            <person name="Kjaerboelling I."/>
            <person name="Rothschild-Mancinelli K."/>
            <person name="Lyhne E.K."/>
            <person name="Kogle M.E."/>
            <person name="Barry K."/>
            <person name="Clum A."/>
            <person name="Na H."/>
            <person name="Ledsgaard L."/>
            <person name="Lin J."/>
            <person name="Lipzen A."/>
            <person name="Kuo A."/>
            <person name="Riley R."/>
            <person name="Mondo S."/>
            <person name="Labutti K."/>
            <person name="Haridas S."/>
            <person name="Pangalinan J."/>
            <person name="Salamov A.A."/>
            <person name="Simmons B.A."/>
            <person name="Magnuson J.K."/>
            <person name="Chen J."/>
            <person name="Drula E."/>
            <person name="Henrissat B."/>
            <person name="Wiebenga A."/>
            <person name="Lubbers R.J."/>
            <person name="Gomes A.C."/>
            <person name="Makela M.R."/>
            <person name="Stajich J."/>
            <person name="Grigoriev I.V."/>
            <person name="Mortensen U.H."/>
            <person name="De Vries R.P."/>
            <person name="Baker S.E."/>
            <person name="Andersen M.R."/>
        </authorList>
    </citation>
    <scope>NUCLEOTIDE SEQUENCE [LARGE SCALE GENOMIC DNA]</scope>
    <source>
        <strain evidence="1 2">CBS 588.65</strain>
    </source>
</reference>
<protein>
    <recommendedName>
        <fullName evidence="3">NR LBD domain-containing protein</fullName>
    </recommendedName>
</protein>